<dbReference type="Proteomes" id="UP000217311">
    <property type="component" value="Chromosome"/>
</dbReference>
<dbReference type="AlphaFoldDB" id="A0A290MX81"/>
<evidence type="ECO:0000313" key="3">
    <source>
        <dbReference type="EMBL" id="ATC34514.1"/>
    </source>
</evidence>
<protein>
    <submittedName>
        <fullName evidence="3">Alpha/beta hydrolase</fullName>
    </submittedName>
</protein>
<dbReference type="InterPro" id="IPR029058">
    <property type="entry name" value="AB_hydrolase_fold"/>
</dbReference>
<sequence length="312" mass="32265">MIFKTSRSRRNRLGASAVLVAILAATGVFGGDHAHAAPLAPIAASPAADRMTVTVVGQGPDVILIPGLASSGAVWDATVKQLSATYRVHVVQVAGFAGAPVGGNADGAVVGPLVEAVDGYIKAKGLKSPAVIGHSLGGFTGLLLAQRHPESIGRLMIVDSLPFFSLLFSPAATPEMVRPQAVQMRDATVAMSPEAFAGQQAMGAPRFVKSAEGQKQVIAWGGASSPSVVGRAMYDLLVTDARGDLAKVKAPTTLLYAYDTAMGMPSTAADRLFVDAYAGLSGLKATRIDDARHFIMLDQPQAFAQAVADFLK</sequence>
<organism evidence="3 4">
    <name type="scientific">Caulobacter vibrioides</name>
    <name type="common">Caulobacter crescentus</name>
    <dbReference type="NCBI Taxonomy" id="155892"/>
    <lineage>
        <taxon>Bacteria</taxon>
        <taxon>Pseudomonadati</taxon>
        <taxon>Pseudomonadota</taxon>
        <taxon>Alphaproteobacteria</taxon>
        <taxon>Caulobacterales</taxon>
        <taxon>Caulobacteraceae</taxon>
        <taxon>Caulobacter</taxon>
    </lineage>
</organism>
<dbReference type="PROSITE" id="PS51318">
    <property type="entry name" value="TAT"/>
    <property type="match status" value="1"/>
</dbReference>
<dbReference type="InterPro" id="IPR000073">
    <property type="entry name" value="AB_hydrolase_1"/>
</dbReference>
<dbReference type="EMBL" id="CP023315">
    <property type="protein sequence ID" value="ATC34514.1"/>
    <property type="molecule type" value="Genomic_DNA"/>
</dbReference>
<dbReference type="Gene3D" id="3.40.50.1820">
    <property type="entry name" value="alpha/beta hydrolase"/>
    <property type="match status" value="1"/>
</dbReference>
<feature type="chain" id="PRO_5012109297" evidence="1">
    <location>
        <begin position="31"/>
        <end position="312"/>
    </location>
</feature>
<evidence type="ECO:0000259" key="2">
    <source>
        <dbReference type="Pfam" id="PF12697"/>
    </source>
</evidence>
<dbReference type="InterPro" id="IPR006311">
    <property type="entry name" value="TAT_signal"/>
</dbReference>
<evidence type="ECO:0000256" key="1">
    <source>
        <dbReference type="SAM" id="SignalP"/>
    </source>
</evidence>
<feature type="signal peptide" evidence="1">
    <location>
        <begin position="1"/>
        <end position="30"/>
    </location>
</feature>
<proteinExistence type="predicted"/>
<dbReference type="InterPro" id="IPR050228">
    <property type="entry name" value="Carboxylesterase_BioH"/>
</dbReference>
<gene>
    <name evidence="3" type="ORF">CA606_08870</name>
</gene>
<accession>A0A290MX81</accession>
<dbReference type="SUPFAM" id="SSF53474">
    <property type="entry name" value="alpha/beta-Hydrolases"/>
    <property type="match status" value="1"/>
</dbReference>
<dbReference type="Pfam" id="PF12697">
    <property type="entry name" value="Abhydrolase_6"/>
    <property type="match status" value="1"/>
</dbReference>
<reference evidence="4" key="1">
    <citation type="submission" date="2017-09" db="EMBL/GenBank/DDBJ databases">
        <title>Genome evolution observed in wild isolates of Caulobacter crescentus.</title>
        <authorList>
            <person name="Ely B."/>
            <person name="Wilson K."/>
            <person name="Scott D."/>
        </authorList>
    </citation>
    <scope>NUCLEOTIDE SEQUENCE [LARGE SCALE GENOMIC DNA]</scope>
    <source>
        <strain evidence="4">CB13b1a</strain>
    </source>
</reference>
<evidence type="ECO:0000313" key="4">
    <source>
        <dbReference type="Proteomes" id="UP000217311"/>
    </source>
</evidence>
<keyword evidence="1" id="KW-0732">Signal</keyword>
<dbReference type="PRINTS" id="PR00111">
    <property type="entry name" value="ABHYDROLASE"/>
</dbReference>
<dbReference type="GO" id="GO:0016787">
    <property type="term" value="F:hydrolase activity"/>
    <property type="evidence" value="ECO:0007669"/>
    <property type="project" value="UniProtKB-KW"/>
</dbReference>
<name>A0A290MX81_CAUVI</name>
<dbReference type="RefSeq" id="WP_096053849.1">
    <property type="nucleotide sequence ID" value="NZ_CP023315.3"/>
</dbReference>
<dbReference type="PANTHER" id="PTHR43194:SF5">
    <property type="entry name" value="PIMELOYL-[ACYL-CARRIER PROTEIN] METHYL ESTER ESTERASE"/>
    <property type="match status" value="1"/>
</dbReference>
<feature type="domain" description="AB hydrolase-1" evidence="2">
    <location>
        <begin position="62"/>
        <end position="306"/>
    </location>
</feature>
<dbReference type="PANTHER" id="PTHR43194">
    <property type="entry name" value="HYDROLASE ALPHA/BETA FOLD FAMILY"/>
    <property type="match status" value="1"/>
</dbReference>
<keyword evidence="3" id="KW-0378">Hydrolase</keyword>